<sequence length="88" mass="9139">MGQAGSAGEPQQSKQLDHACRVTGARDTATKAGARATTRPGTDREGEGMMEGDAGLVEDDAGKEQLQTRNLKCRIPRAPVSPETGSTA</sequence>
<feature type="region of interest" description="Disordered" evidence="1">
    <location>
        <begin position="1"/>
        <end position="88"/>
    </location>
</feature>
<evidence type="ECO:0000313" key="3">
    <source>
        <dbReference type="Proteomes" id="UP000269221"/>
    </source>
</evidence>
<proteinExistence type="predicted"/>
<organism evidence="2 3">
    <name type="scientific">Hirundo rustica rustica</name>
    <dbReference type="NCBI Taxonomy" id="333673"/>
    <lineage>
        <taxon>Eukaryota</taxon>
        <taxon>Metazoa</taxon>
        <taxon>Chordata</taxon>
        <taxon>Craniata</taxon>
        <taxon>Vertebrata</taxon>
        <taxon>Euteleostomi</taxon>
        <taxon>Archelosauria</taxon>
        <taxon>Archosauria</taxon>
        <taxon>Dinosauria</taxon>
        <taxon>Saurischia</taxon>
        <taxon>Theropoda</taxon>
        <taxon>Coelurosauria</taxon>
        <taxon>Aves</taxon>
        <taxon>Neognathae</taxon>
        <taxon>Neoaves</taxon>
        <taxon>Telluraves</taxon>
        <taxon>Australaves</taxon>
        <taxon>Passeriformes</taxon>
        <taxon>Sylvioidea</taxon>
        <taxon>Hirundinidae</taxon>
        <taxon>Hirundo</taxon>
    </lineage>
</organism>
<dbReference type="AlphaFoldDB" id="A0A3M0J2V0"/>
<feature type="compositionally biased region" description="Low complexity" evidence="1">
    <location>
        <begin position="23"/>
        <end position="40"/>
    </location>
</feature>
<evidence type="ECO:0000256" key="1">
    <source>
        <dbReference type="SAM" id="MobiDB-lite"/>
    </source>
</evidence>
<comment type="caution">
    <text evidence="2">The sequence shown here is derived from an EMBL/GenBank/DDBJ whole genome shotgun (WGS) entry which is preliminary data.</text>
</comment>
<evidence type="ECO:0000313" key="2">
    <source>
        <dbReference type="EMBL" id="RMB95214.1"/>
    </source>
</evidence>
<gene>
    <name evidence="2" type="ORF">DUI87_28201</name>
</gene>
<name>A0A3M0J2V0_HIRRU</name>
<protein>
    <submittedName>
        <fullName evidence="2">Uncharacterized protein</fullName>
    </submittedName>
</protein>
<keyword evidence="3" id="KW-1185">Reference proteome</keyword>
<reference evidence="2 3" key="1">
    <citation type="submission" date="2018-07" db="EMBL/GenBank/DDBJ databases">
        <title>A high quality draft genome assembly of the barn swallow (H. rustica rustica).</title>
        <authorList>
            <person name="Formenti G."/>
            <person name="Chiara M."/>
            <person name="Poveda L."/>
            <person name="Francoijs K.-J."/>
            <person name="Bonisoli-Alquati A."/>
            <person name="Canova L."/>
            <person name="Gianfranceschi L."/>
            <person name="Horner D.S."/>
            <person name="Saino N."/>
        </authorList>
    </citation>
    <scope>NUCLEOTIDE SEQUENCE [LARGE SCALE GENOMIC DNA]</scope>
    <source>
        <strain evidence="2">Chelidonia</strain>
        <tissue evidence="2">Blood</tissue>
    </source>
</reference>
<dbReference type="Proteomes" id="UP000269221">
    <property type="component" value="Unassembled WGS sequence"/>
</dbReference>
<dbReference type="EMBL" id="QRBI01000187">
    <property type="protein sequence ID" value="RMB95214.1"/>
    <property type="molecule type" value="Genomic_DNA"/>
</dbReference>
<accession>A0A3M0J2V0</accession>